<accession>A0ABS2TWW8</accession>
<protein>
    <submittedName>
        <fullName evidence="2">Uncharacterized protein</fullName>
    </submittedName>
</protein>
<name>A0ABS2TWW8_9ACTN</name>
<comment type="caution">
    <text evidence="2">The sequence shown here is derived from an EMBL/GenBank/DDBJ whole genome shotgun (WGS) entry which is preliminary data.</text>
</comment>
<evidence type="ECO:0000256" key="1">
    <source>
        <dbReference type="SAM" id="Phobius"/>
    </source>
</evidence>
<evidence type="ECO:0000313" key="3">
    <source>
        <dbReference type="Proteomes" id="UP000749040"/>
    </source>
</evidence>
<dbReference type="Proteomes" id="UP000749040">
    <property type="component" value="Unassembled WGS sequence"/>
</dbReference>
<feature type="transmembrane region" description="Helical" evidence="1">
    <location>
        <begin position="44"/>
        <end position="62"/>
    </location>
</feature>
<organism evidence="2 3">
    <name type="scientific">Actinacidiphila acididurans</name>
    <dbReference type="NCBI Taxonomy" id="2784346"/>
    <lineage>
        <taxon>Bacteria</taxon>
        <taxon>Bacillati</taxon>
        <taxon>Actinomycetota</taxon>
        <taxon>Actinomycetes</taxon>
        <taxon>Kitasatosporales</taxon>
        <taxon>Streptomycetaceae</taxon>
        <taxon>Actinacidiphila</taxon>
    </lineage>
</organism>
<gene>
    <name evidence="2" type="ORF">ITX44_25485</name>
</gene>
<keyword evidence="1" id="KW-0472">Membrane</keyword>
<dbReference type="EMBL" id="JADKYB010000014">
    <property type="protein sequence ID" value="MBM9507842.1"/>
    <property type="molecule type" value="Genomic_DNA"/>
</dbReference>
<proteinExistence type="predicted"/>
<keyword evidence="1" id="KW-1133">Transmembrane helix</keyword>
<keyword evidence="1" id="KW-0812">Transmembrane</keyword>
<evidence type="ECO:0000313" key="2">
    <source>
        <dbReference type="EMBL" id="MBM9507842.1"/>
    </source>
</evidence>
<reference evidence="2 3" key="1">
    <citation type="submission" date="2021-01" db="EMBL/GenBank/DDBJ databases">
        <title>Streptomyces acididurans sp. nov., isolated from a peat swamp forest soil.</title>
        <authorList>
            <person name="Chantavorakit T."/>
            <person name="Duangmal K."/>
        </authorList>
    </citation>
    <scope>NUCLEOTIDE SEQUENCE [LARGE SCALE GENOMIC DNA]</scope>
    <source>
        <strain evidence="2 3">KK5PA1</strain>
    </source>
</reference>
<keyword evidence="3" id="KW-1185">Reference proteome</keyword>
<sequence>MGVEREEAARTRAGTRLIEDQLMNEIHRSPGASAAARARPRRRLALLAVPLIVAAAAGAVLATTAATGHHHSAAAHAPAYTVRRGAHGVVRLAITDPDAKRLDLNAVQRDLNRLGVPALVHAGEPGCSTPPTAGAPDVEAPAATGAPAAESAPFVQGVWRIETAKGGKPLLDVRPEAIPAGAHLLVVFPLARTDPAHAGYVITAHVQRGAAPACVPPFPGTGTSFAPATP</sequence>
<dbReference type="RefSeq" id="WP_205359698.1">
    <property type="nucleotide sequence ID" value="NZ_JADKYB010000014.1"/>
</dbReference>